<proteinExistence type="inferred from homology"/>
<dbReference type="AlphaFoldDB" id="A0AAD5T660"/>
<dbReference type="GO" id="GO:0071021">
    <property type="term" value="C:U2-type post-spliceosomal complex"/>
    <property type="evidence" value="ECO:0007669"/>
    <property type="project" value="TreeGrafter"/>
</dbReference>
<dbReference type="PANTHER" id="PTHR13007">
    <property type="entry name" value="PRE-MRNA SPLICING FACTOR-RELATED"/>
    <property type="match status" value="1"/>
</dbReference>
<keyword evidence="10" id="KW-1185">Reference proteome</keyword>
<dbReference type="GO" id="GO:0005682">
    <property type="term" value="C:U5 snRNP"/>
    <property type="evidence" value="ECO:0007669"/>
    <property type="project" value="TreeGrafter"/>
</dbReference>
<dbReference type="Gene3D" id="1.20.940.10">
    <property type="entry name" value="Functional domain of the splicing factor Prp18"/>
    <property type="match status" value="1"/>
</dbReference>
<dbReference type="Gene3D" id="4.10.280.110">
    <property type="entry name" value="Pre-mRNA processing factor 4 domain"/>
    <property type="match status" value="1"/>
</dbReference>
<gene>
    <name evidence="9" type="primary">PRP18</name>
    <name evidence="9" type="ORF">HK100_004591</name>
</gene>
<organism evidence="9 10">
    <name type="scientific">Physocladia obscura</name>
    <dbReference type="NCBI Taxonomy" id="109957"/>
    <lineage>
        <taxon>Eukaryota</taxon>
        <taxon>Fungi</taxon>
        <taxon>Fungi incertae sedis</taxon>
        <taxon>Chytridiomycota</taxon>
        <taxon>Chytridiomycota incertae sedis</taxon>
        <taxon>Chytridiomycetes</taxon>
        <taxon>Chytridiales</taxon>
        <taxon>Chytriomycetaceae</taxon>
        <taxon>Physocladia</taxon>
    </lineage>
</organism>
<protein>
    <recommendedName>
        <fullName evidence="3">Pre-mRNA-splicing factor 18</fullName>
    </recommendedName>
</protein>
<keyword evidence="6" id="KW-0508">mRNA splicing</keyword>
<dbReference type="EMBL" id="JADGJH010000224">
    <property type="protein sequence ID" value="KAJ3133180.1"/>
    <property type="molecule type" value="Genomic_DNA"/>
</dbReference>
<dbReference type="SUPFAM" id="SSF47938">
    <property type="entry name" value="Functional domain of the splicing factor Prp18"/>
    <property type="match status" value="1"/>
</dbReference>
<keyword evidence="5" id="KW-0747">Spliceosome</keyword>
<evidence type="ECO:0000256" key="3">
    <source>
        <dbReference type="ARBA" id="ARBA00018242"/>
    </source>
</evidence>
<evidence type="ECO:0000256" key="7">
    <source>
        <dbReference type="ARBA" id="ARBA00023242"/>
    </source>
</evidence>
<evidence type="ECO:0000256" key="1">
    <source>
        <dbReference type="ARBA" id="ARBA00004123"/>
    </source>
</evidence>
<dbReference type="InterPro" id="IPR036285">
    <property type="entry name" value="PRP4-like_sf"/>
</dbReference>
<reference evidence="9" key="1">
    <citation type="submission" date="2020-05" db="EMBL/GenBank/DDBJ databases">
        <title>Phylogenomic resolution of chytrid fungi.</title>
        <authorList>
            <person name="Stajich J.E."/>
            <person name="Amses K."/>
            <person name="Simmons R."/>
            <person name="Seto K."/>
            <person name="Myers J."/>
            <person name="Bonds A."/>
            <person name="Quandt C.A."/>
            <person name="Barry K."/>
            <person name="Liu P."/>
            <person name="Grigoriev I."/>
            <person name="Longcore J.E."/>
            <person name="James T.Y."/>
        </authorList>
    </citation>
    <scope>NUCLEOTIDE SEQUENCE</scope>
    <source>
        <strain evidence="9">JEL0513</strain>
    </source>
</reference>
<evidence type="ECO:0000256" key="2">
    <source>
        <dbReference type="ARBA" id="ARBA00008137"/>
    </source>
</evidence>
<dbReference type="SMART" id="SM00500">
    <property type="entry name" value="SFM"/>
    <property type="match status" value="1"/>
</dbReference>
<dbReference type="GO" id="GO:0000350">
    <property type="term" value="P:generation of catalytic spliceosome for second transesterification step"/>
    <property type="evidence" value="ECO:0007669"/>
    <property type="project" value="TreeGrafter"/>
</dbReference>
<dbReference type="InterPro" id="IPR004098">
    <property type="entry name" value="Prp18"/>
</dbReference>
<dbReference type="InterPro" id="IPR014906">
    <property type="entry name" value="PRP4-like"/>
</dbReference>
<dbReference type="SUPFAM" id="SSF158230">
    <property type="entry name" value="PRP4-like"/>
    <property type="match status" value="1"/>
</dbReference>
<dbReference type="GO" id="GO:0046540">
    <property type="term" value="C:U4/U6 x U5 tri-snRNP complex"/>
    <property type="evidence" value="ECO:0007669"/>
    <property type="project" value="TreeGrafter"/>
</dbReference>
<evidence type="ECO:0000256" key="6">
    <source>
        <dbReference type="ARBA" id="ARBA00023187"/>
    </source>
</evidence>
<sequence length="351" mass="39329">MDILRAEIERKRKETVAAPSGRNKYVKRGDADRIAAAAASSAVTVNPPPANPIAAVKHSPSTADDQTIIAETDIQADAQTDVQSNAPRISEAELVTRLRARGVPIRLFAEDFAQRVARLKVLESSEIRSEGQQNDFRQLLAKADDRLAQDFLERKAGGEGLENKQESRKRDLEAALEKIDTRPISNKLASTDPEKNRYLIGAYFKKILLIWERTLNERSDNERSNTQGRLAMATRAQTAEYLKPFFGQLKRGSLESDVIARVTEICMYMQQREYLKANDSYLRLSIGNAPWPIGVTMVGIHERSGREKISSSQVAHGLNDETQRKWIQSIKRLMTFAQSIWPPDDLGKAVG</sequence>
<keyword evidence="7" id="KW-0539">Nucleus</keyword>
<comment type="subcellular location">
    <subcellularLocation>
        <location evidence="1">Nucleus</location>
    </subcellularLocation>
</comment>
<dbReference type="PANTHER" id="PTHR13007:SF19">
    <property type="entry name" value="PRE-MRNA-SPLICING FACTOR 18"/>
    <property type="match status" value="1"/>
</dbReference>
<dbReference type="Pfam" id="PF02840">
    <property type="entry name" value="Prp18"/>
    <property type="match status" value="1"/>
</dbReference>
<evidence type="ECO:0000313" key="9">
    <source>
        <dbReference type="EMBL" id="KAJ3133180.1"/>
    </source>
</evidence>
<name>A0AAD5T660_9FUNG</name>
<evidence type="ECO:0000259" key="8">
    <source>
        <dbReference type="SMART" id="SM00500"/>
    </source>
</evidence>
<comment type="caution">
    <text evidence="9">The sequence shown here is derived from an EMBL/GenBank/DDBJ whole genome shotgun (WGS) entry which is preliminary data.</text>
</comment>
<evidence type="ECO:0000313" key="10">
    <source>
        <dbReference type="Proteomes" id="UP001211907"/>
    </source>
</evidence>
<dbReference type="Proteomes" id="UP001211907">
    <property type="component" value="Unassembled WGS sequence"/>
</dbReference>
<keyword evidence="4" id="KW-0507">mRNA processing</keyword>
<accession>A0AAD5T660</accession>
<dbReference type="InterPro" id="IPR039979">
    <property type="entry name" value="PRPF18"/>
</dbReference>
<dbReference type="Pfam" id="PF08799">
    <property type="entry name" value="PRP4"/>
    <property type="match status" value="1"/>
</dbReference>
<feature type="domain" description="Pre-mRNA processing factor 4 (PRP4)-like" evidence="8">
    <location>
        <begin position="89"/>
        <end position="134"/>
    </location>
</feature>
<evidence type="ECO:0000256" key="5">
    <source>
        <dbReference type="ARBA" id="ARBA00022728"/>
    </source>
</evidence>
<evidence type="ECO:0000256" key="4">
    <source>
        <dbReference type="ARBA" id="ARBA00022664"/>
    </source>
</evidence>
<comment type="similarity">
    <text evidence="2">Belongs to the PRP18 family.</text>
</comment>